<dbReference type="AlphaFoldDB" id="A0ABD3H401"/>
<keyword evidence="1" id="KW-0175">Coiled coil</keyword>
<sequence length="235" mass="27152">MKSVEKKTKLLKEEIKTKDQQLIEAEDKAVFAETEVEVQRRVFVRKFLALAIDTTSTKNFAQVIEVLEATKSQPDNQQEQDARSTRMGEKVQATYKDFIHTIMQQIEDLWELVDPTKDLELKTEEEYRDEENTSMNTEGLLQKEFQTHVANTQPDLTLFAWGKEDQTKTSPEEEETCGITNEDFVKEANEDFVRSAQGVLTKSSEETTRRRVFGQRVVRNQMFEGILLGVQTCSE</sequence>
<evidence type="ECO:0000256" key="1">
    <source>
        <dbReference type="SAM" id="Coils"/>
    </source>
</evidence>
<comment type="caution">
    <text evidence="2">The sequence shown here is derived from an EMBL/GenBank/DDBJ whole genome shotgun (WGS) entry which is preliminary data.</text>
</comment>
<reference evidence="2 3" key="1">
    <citation type="submission" date="2024-09" db="EMBL/GenBank/DDBJ databases">
        <title>Chromosome-scale assembly of Riccia sorocarpa.</title>
        <authorList>
            <person name="Paukszto L."/>
        </authorList>
    </citation>
    <scope>NUCLEOTIDE SEQUENCE [LARGE SCALE GENOMIC DNA]</scope>
    <source>
        <strain evidence="2">LP-2024</strain>
        <tissue evidence="2">Aerial parts of the thallus</tissue>
    </source>
</reference>
<dbReference type="Proteomes" id="UP001633002">
    <property type="component" value="Unassembled WGS sequence"/>
</dbReference>
<proteinExistence type="predicted"/>
<name>A0ABD3H401_9MARC</name>
<accession>A0ABD3H401</accession>
<organism evidence="2 3">
    <name type="scientific">Riccia sorocarpa</name>
    <dbReference type="NCBI Taxonomy" id="122646"/>
    <lineage>
        <taxon>Eukaryota</taxon>
        <taxon>Viridiplantae</taxon>
        <taxon>Streptophyta</taxon>
        <taxon>Embryophyta</taxon>
        <taxon>Marchantiophyta</taxon>
        <taxon>Marchantiopsida</taxon>
        <taxon>Marchantiidae</taxon>
        <taxon>Marchantiales</taxon>
        <taxon>Ricciaceae</taxon>
        <taxon>Riccia</taxon>
    </lineage>
</organism>
<keyword evidence="3" id="KW-1185">Reference proteome</keyword>
<dbReference type="EMBL" id="JBJQOH010000006">
    <property type="protein sequence ID" value="KAL3686237.1"/>
    <property type="molecule type" value="Genomic_DNA"/>
</dbReference>
<evidence type="ECO:0000313" key="3">
    <source>
        <dbReference type="Proteomes" id="UP001633002"/>
    </source>
</evidence>
<gene>
    <name evidence="2" type="ORF">R1sor_004259</name>
</gene>
<feature type="coiled-coil region" evidence="1">
    <location>
        <begin position="1"/>
        <end position="35"/>
    </location>
</feature>
<evidence type="ECO:0000313" key="2">
    <source>
        <dbReference type="EMBL" id="KAL3686237.1"/>
    </source>
</evidence>
<protein>
    <submittedName>
        <fullName evidence="2">Uncharacterized protein</fullName>
    </submittedName>
</protein>